<evidence type="ECO:0000256" key="5">
    <source>
        <dbReference type="ARBA" id="ARBA00023306"/>
    </source>
</evidence>
<evidence type="ECO:0000313" key="11">
    <source>
        <dbReference type="Proteomes" id="UP000193642"/>
    </source>
</evidence>
<protein>
    <submittedName>
        <fullName evidence="10">Septin</fullName>
    </submittedName>
</protein>
<comment type="caution">
    <text evidence="10">The sequence shown here is derived from an EMBL/GenBank/DDBJ whole genome shotgun (WGS) entry which is preliminary data.</text>
</comment>
<evidence type="ECO:0000313" key="10">
    <source>
        <dbReference type="EMBL" id="ORY47736.1"/>
    </source>
</evidence>
<dbReference type="InterPro" id="IPR030379">
    <property type="entry name" value="G_SEPTIN_dom"/>
</dbReference>
<dbReference type="InterPro" id="IPR016491">
    <property type="entry name" value="Septin"/>
</dbReference>
<evidence type="ECO:0000256" key="1">
    <source>
        <dbReference type="ARBA" id="ARBA00022618"/>
    </source>
</evidence>
<dbReference type="Pfam" id="PF00735">
    <property type="entry name" value="Septin"/>
    <property type="match status" value="1"/>
</dbReference>
<dbReference type="Gene3D" id="3.40.50.300">
    <property type="entry name" value="P-loop containing nucleotide triphosphate hydrolases"/>
    <property type="match status" value="1"/>
</dbReference>
<evidence type="ECO:0000259" key="9">
    <source>
        <dbReference type="PROSITE" id="PS51719"/>
    </source>
</evidence>
<dbReference type="AlphaFoldDB" id="A0A1Y2CL76"/>
<dbReference type="PROSITE" id="PS51719">
    <property type="entry name" value="G_SEPTIN"/>
    <property type="match status" value="1"/>
</dbReference>
<keyword evidence="11" id="KW-1185">Reference proteome</keyword>
<evidence type="ECO:0000256" key="6">
    <source>
        <dbReference type="RuleBase" id="RU004560"/>
    </source>
</evidence>
<feature type="coiled-coil region" evidence="7">
    <location>
        <begin position="347"/>
        <end position="406"/>
    </location>
</feature>
<evidence type="ECO:0000256" key="3">
    <source>
        <dbReference type="ARBA" id="ARBA00023054"/>
    </source>
</evidence>
<feature type="region of interest" description="Disordered" evidence="8">
    <location>
        <begin position="1"/>
        <end position="21"/>
    </location>
</feature>
<dbReference type="PIRSF" id="PIRSF006698">
    <property type="entry name" value="Septin"/>
    <property type="match status" value="1"/>
</dbReference>
<evidence type="ECO:0000256" key="4">
    <source>
        <dbReference type="ARBA" id="ARBA00023134"/>
    </source>
</evidence>
<dbReference type="OrthoDB" id="416553at2759"/>
<keyword evidence="1" id="KW-0132">Cell division</keyword>
<reference evidence="10 11" key="1">
    <citation type="submission" date="2016-07" db="EMBL/GenBank/DDBJ databases">
        <title>Pervasive Adenine N6-methylation of Active Genes in Fungi.</title>
        <authorList>
            <consortium name="DOE Joint Genome Institute"/>
            <person name="Mondo S.J."/>
            <person name="Dannebaum R.O."/>
            <person name="Kuo R.C."/>
            <person name="Labutti K."/>
            <person name="Haridas S."/>
            <person name="Kuo A."/>
            <person name="Salamov A."/>
            <person name="Ahrendt S.R."/>
            <person name="Lipzen A."/>
            <person name="Sullivan W."/>
            <person name="Andreopoulos W.B."/>
            <person name="Clum A."/>
            <person name="Lindquist E."/>
            <person name="Daum C."/>
            <person name="Ramamoorthy G.K."/>
            <person name="Gryganskyi A."/>
            <person name="Culley D."/>
            <person name="Magnuson J.K."/>
            <person name="James T.Y."/>
            <person name="O'Malley M.A."/>
            <person name="Stajich J.E."/>
            <person name="Spatafora J.W."/>
            <person name="Visel A."/>
            <person name="Grigoriev I.V."/>
        </authorList>
    </citation>
    <scope>NUCLEOTIDE SEQUENCE [LARGE SCALE GENOMIC DNA]</scope>
    <source>
        <strain evidence="10 11">JEL800</strain>
    </source>
</reference>
<feature type="domain" description="Septin-type G" evidence="9">
    <location>
        <begin position="65"/>
        <end position="326"/>
    </location>
</feature>
<keyword evidence="4 6" id="KW-0342">GTP-binding</keyword>
<keyword evidence="3 7" id="KW-0175">Coiled coil</keyword>
<dbReference type="Proteomes" id="UP000193642">
    <property type="component" value="Unassembled WGS sequence"/>
</dbReference>
<dbReference type="CDD" id="cd01850">
    <property type="entry name" value="CDC_Septin"/>
    <property type="match status" value="1"/>
</dbReference>
<dbReference type="GO" id="GO:0000281">
    <property type="term" value="P:mitotic cytokinesis"/>
    <property type="evidence" value="ECO:0007669"/>
    <property type="project" value="UniProtKB-ARBA"/>
</dbReference>
<sequence length="409" mass="46283">MATPAKASPTAPATTAPATAAAPKVAPAATTATAAKPAAAPAKASNVSVGIANLPNQRHKIVSRKGTNFTVMVVGESGLGKSTYINTLFTTLMREYKRPEHRFAKQLDRTVNIDVVRADIEEKGFNVRLTVIDTPGFGDYANNQDCWVPIVQFLDEQHQHILNHETAINRKVDDLRVHVCLYFIQPTGHTLKPLDIEVMKQLCTRVNLIPVIAKADTITPADMLAFKDRVIFSPPAHSEDEESTRRNQSILSAMPFSIISSENDVSVYGQLVRGRQYLWGVAEVENEAHCDFKKLRNLLIRTHMHDLITSTHDSHYESYRVKKLSAEGRSDDDPLVSARRAFEAKMKEEEEALRKRFTEQVRVEENRFRQWEQKLISERDRLNEDLDKQHQLVKQLEEELEEIIAARKR</sequence>
<proteinExistence type="inferred from homology"/>
<dbReference type="GO" id="GO:0005525">
    <property type="term" value="F:GTP binding"/>
    <property type="evidence" value="ECO:0007669"/>
    <property type="project" value="UniProtKB-KW"/>
</dbReference>
<dbReference type="EMBL" id="MCGO01000013">
    <property type="protein sequence ID" value="ORY47736.1"/>
    <property type="molecule type" value="Genomic_DNA"/>
</dbReference>
<organism evidence="10 11">
    <name type="scientific">Rhizoclosmatium globosum</name>
    <dbReference type="NCBI Taxonomy" id="329046"/>
    <lineage>
        <taxon>Eukaryota</taxon>
        <taxon>Fungi</taxon>
        <taxon>Fungi incertae sedis</taxon>
        <taxon>Chytridiomycota</taxon>
        <taxon>Chytridiomycota incertae sedis</taxon>
        <taxon>Chytridiomycetes</taxon>
        <taxon>Chytridiales</taxon>
        <taxon>Chytriomycetaceae</taxon>
        <taxon>Rhizoclosmatium</taxon>
    </lineage>
</organism>
<evidence type="ECO:0000256" key="8">
    <source>
        <dbReference type="SAM" id="MobiDB-lite"/>
    </source>
</evidence>
<gene>
    <name evidence="10" type="ORF">BCR33DRAFT_757681</name>
</gene>
<evidence type="ECO:0000256" key="7">
    <source>
        <dbReference type="SAM" id="Coils"/>
    </source>
</evidence>
<dbReference type="GO" id="GO:0031105">
    <property type="term" value="C:septin complex"/>
    <property type="evidence" value="ECO:0007669"/>
    <property type="project" value="UniProtKB-ARBA"/>
</dbReference>
<keyword evidence="2 6" id="KW-0547">Nucleotide-binding</keyword>
<comment type="similarity">
    <text evidence="6">Belongs to the TRAFAC class TrmE-Era-EngA-EngB-Septin-like GTPase superfamily. Septin GTPase family.</text>
</comment>
<dbReference type="InterPro" id="IPR027417">
    <property type="entry name" value="P-loop_NTPase"/>
</dbReference>
<dbReference type="PANTHER" id="PTHR18884">
    <property type="entry name" value="SEPTIN"/>
    <property type="match status" value="1"/>
</dbReference>
<dbReference type="STRING" id="329046.A0A1Y2CL76"/>
<name>A0A1Y2CL76_9FUNG</name>
<evidence type="ECO:0000256" key="2">
    <source>
        <dbReference type="ARBA" id="ARBA00022741"/>
    </source>
</evidence>
<dbReference type="FunFam" id="3.40.50.300:FF:000162">
    <property type="entry name" value="septin-7 isoform X1"/>
    <property type="match status" value="1"/>
</dbReference>
<keyword evidence="5" id="KW-0131">Cell cycle</keyword>
<accession>A0A1Y2CL76</accession>
<dbReference type="SUPFAM" id="SSF52540">
    <property type="entry name" value="P-loop containing nucleoside triphosphate hydrolases"/>
    <property type="match status" value="1"/>
</dbReference>
<dbReference type="GO" id="GO:0032161">
    <property type="term" value="C:cleavage apparatus septin structure"/>
    <property type="evidence" value="ECO:0007669"/>
    <property type="project" value="UniProtKB-ARBA"/>
</dbReference>